<dbReference type="InterPro" id="IPR025633">
    <property type="entry name" value="DUF4291"/>
</dbReference>
<sequence>MKIVTELYQDSLKRLPDAGQRILAHQADDLVVVYQAYKHNIADFAVKNQFLGGPDFSYNRMSWIKPGFLWMMYRCGWAEKENQERVLALWIQKSDFENILEQAVLSSFTPLYHESHEQWKSDLATKDVRLQWDPDHDPYGNKLQRRAIQIGLKGDTLADFGKKQIKLIEDVTEFLKEQKLLLDNGHISRLATPVETVFDPGSKQLREKVGVE</sequence>
<evidence type="ECO:0000313" key="1">
    <source>
        <dbReference type="EMBL" id="MBB6111251.1"/>
    </source>
</evidence>
<evidence type="ECO:0000313" key="2">
    <source>
        <dbReference type="Proteomes" id="UP000541583"/>
    </source>
</evidence>
<dbReference type="PANTHER" id="PTHR38567">
    <property type="entry name" value="DUF4291 DOMAIN-CONTAINING PROTEIN"/>
    <property type="match status" value="1"/>
</dbReference>
<dbReference type="EMBL" id="JACHCB010000011">
    <property type="protein sequence ID" value="MBB6111251.1"/>
    <property type="molecule type" value="Genomic_DNA"/>
</dbReference>
<dbReference type="PANTHER" id="PTHR38567:SF1">
    <property type="entry name" value="DUF4291 DOMAIN-CONTAINING PROTEIN"/>
    <property type="match status" value="1"/>
</dbReference>
<accession>A0ABR6PNA1</accession>
<protein>
    <recommendedName>
        <fullName evidence="3">DUF4291 domain-containing protein</fullName>
    </recommendedName>
</protein>
<name>A0ABR6PNA1_9SPHI</name>
<comment type="caution">
    <text evidence="1">The sequence shown here is derived from an EMBL/GenBank/DDBJ whole genome shotgun (WGS) entry which is preliminary data.</text>
</comment>
<gene>
    <name evidence="1" type="ORF">HDF23_004019</name>
</gene>
<proteinExistence type="predicted"/>
<keyword evidence="2" id="KW-1185">Reference proteome</keyword>
<organism evidence="1 2">
    <name type="scientific">Mucilaginibacter lappiensis</name>
    <dbReference type="NCBI Taxonomy" id="354630"/>
    <lineage>
        <taxon>Bacteria</taxon>
        <taxon>Pseudomonadati</taxon>
        <taxon>Bacteroidota</taxon>
        <taxon>Sphingobacteriia</taxon>
        <taxon>Sphingobacteriales</taxon>
        <taxon>Sphingobacteriaceae</taxon>
        <taxon>Mucilaginibacter</taxon>
    </lineage>
</organism>
<dbReference type="RefSeq" id="WP_076375492.1">
    <property type="nucleotide sequence ID" value="NZ_FTMG01000011.1"/>
</dbReference>
<reference evidence="1 2" key="1">
    <citation type="submission" date="2020-08" db="EMBL/GenBank/DDBJ databases">
        <title>Genomic Encyclopedia of Type Strains, Phase IV (KMG-V): Genome sequencing to study the core and pangenomes of soil and plant-associated prokaryotes.</title>
        <authorList>
            <person name="Whitman W."/>
        </authorList>
    </citation>
    <scope>NUCLEOTIDE SEQUENCE [LARGE SCALE GENOMIC DNA]</scope>
    <source>
        <strain evidence="1 2">ANJLi2</strain>
    </source>
</reference>
<dbReference type="Proteomes" id="UP000541583">
    <property type="component" value="Unassembled WGS sequence"/>
</dbReference>
<dbReference type="Pfam" id="PF14124">
    <property type="entry name" value="DUF4291"/>
    <property type="match status" value="1"/>
</dbReference>
<evidence type="ECO:0008006" key="3">
    <source>
        <dbReference type="Google" id="ProtNLM"/>
    </source>
</evidence>